<dbReference type="EMBL" id="JACCPP010000001">
    <property type="protein sequence ID" value="MBI1707030.1"/>
    <property type="molecule type" value="Genomic_DNA"/>
</dbReference>
<evidence type="ECO:0000256" key="1">
    <source>
        <dbReference type="ARBA" id="ARBA00022512"/>
    </source>
</evidence>
<feature type="transmembrane region" description="Helical" evidence="6">
    <location>
        <begin position="95"/>
        <end position="114"/>
    </location>
</feature>
<dbReference type="InterPro" id="IPR019931">
    <property type="entry name" value="LPXTG_anchor"/>
</dbReference>
<protein>
    <submittedName>
        <fullName evidence="8">LPXTG-motif cell wall anchor domain protein</fullName>
    </submittedName>
</protein>
<keyword evidence="1" id="KW-0134">Cell wall</keyword>
<evidence type="ECO:0000256" key="3">
    <source>
        <dbReference type="ARBA" id="ARBA00022729"/>
    </source>
</evidence>
<accession>A0AAW4DJZ3</accession>
<comment type="caution">
    <text evidence="8">The sequence shown here is derived from an EMBL/GenBank/DDBJ whole genome shotgun (WGS) entry which is preliminary data.</text>
</comment>
<keyword evidence="3" id="KW-0732">Signal</keyword>
<proteinExistence type="predicted"/>
<evidence type="ECO:0000256" key="2">
    <source>
        <dbReference type="ARBA" id="ARBA00022525"/>
    </source>
</evidence>
<name>A0AAW4DJZ3_9LACO</name>
<keyword evidence="6" id="KW-0812">Transmembrane</keyword>
<evidence type="ECO:0000259" key="7">
    <source>
        <dbReference type="Pfam" id="PF00746"/>
    </source>
</evidence>
<dbReference type="AlphaFoldDB" id="A0AAW4DJZ3"/>
<evidence type="ECO:0000313" key="8">
    <source>
        <dbReference type="EMBL" id="MBI1707030.1"/>
    </source>
</evidence>
<evidence type="ECO:0000313" key="9">
    <source>
        <dbReference type="Proteomes" id="UP001194414"/>
    </source>
</evidence>
<evidence type="ECO:0000256" key="4">
    <source>
        <dbReference type="ARBA" id="ARBA00023088"/>
    </source>
</evidence>
<organism evidence="8 9">
    <name type="scientific">Lactobacillus crispatus</name>
    <dbReference type="NCBI Taxonomy" id="47770"/>
    <lineage>
        <taxon>Bacteria</taxon>
        <taxon>Bacillati</taxon>
        <taxon>Bacillota</taxon>
        <taxon>Bacilli</taxon>
        <taxon>Lactobacillales</taxon>
        <taxon>Lactobacillaceae</taxon>
        <taxon>Lactobacillus</taxon>
    </lineage>
</organism>
<dbReference type="Proteomes" id="UP001194414">
    <property type="component" value="Unassembled WGS sequence"/>
</dbReference>
<feature type="region of interest" description="Disordered" evidence="5">
    <location>
        <begin position="42"/>
        <end position="71"/>
    </location>
</feature>
<evidence type="ECO:0000256" key="5">
    <source>
        <dbReference type="SAM" id="MobiDB-lite"/>
    </source>
</evidence>
<dbReference type="Pfam" id="PF00746">
    <property type="entry name" value="Gram_pos_anchor"/>
    <property type="match status" value="1"/>
</dbReference>
<keyword evidence="6" id="KW-1133">Transmembrane helix</keyword>
<keyword evidence="6" id="KW-0472">Membrane</keyword>
<keyword evidence="2" id="KW-0964">Secreted</keyword>
<gene>
    <name evidence="8" type="ORF">HYQ56_0007</name>
</gene>
<feature type="domain" description="Gram-positive cocci surface proteins LPxTG" evidence="7">
    <location>
        <begin position="84"/>
        <end position="119"/>
    </location>
</feature>
<evidence type="ECO:0000256" key="6">
    <source>
        <dbReference type="SAM" id="Phobius"/>
    </source>
</evidence>
<sequence>MYFNTSSDNSCSFKLNLTNIIATLSTPEKSGYTADRTVVPKPEQSATPVDNGTDIIATPSTPETTEEEHLTVKDHVGSSTLRRELPQTGEKKSTLNAGFALVGIGLALLAGMLFDPKKKH</sequence>
<dbReference type="RefSeq" id="WP_232792089.1">
    <property type="nucleotide sequence ID" value="NZ_JACCPP010000001.1"/>
</dbReference>
<reference evidence="8" key="1">
    <citation type="submission" date="2020-07" db="EMBL/GenBank/DDBJ databases">
        <title>Comparative genomics analyses of Lactobacillus crispatus isolated from different ecological niches.</title>
        <authorList>
            <person name="Mancino W."/>
            <person name="Mancabelli L."/>
            <person name="Lugli G.A."/>
            <person name="Milani C."/>
            <person name="Viappiani A."/>
            <person name="Anzalone R."/>
            <person name="Longhi G."/>
            <person name="Ventura M."/>
            <person name="Turroni F."/>
        </authorList>
    </citation>
    <scope>NUCLEOTIDE SEQUENCE</scope>
    <source>
        <strain evidence="8">LB65</strain>
    </source>
</reference>
<keyword evidence="4" id="KW-0572">Peptidoglycan-anchor</keyword>